<gene>
    <name evidence="2" type="ORF">Q7A36_28205</name>
</gene>
<sequence length="2367" mass="247589">MPDLALADLVLPYVLKGDSYGQWHAAISVLSVREHAMAVDETGVVISGTARFGGGSRPWFDWRSMSFGIDAENTEGHPAKDVSRREPWLDIHDTEVEFELLAPRAASQKVQQAVAAIGGAGDFAAAAAVLTALDAGPSLTAASDYPSTTFTLDILLKTAMLRLPFLRPARLDPSGILVEDTATKNVEITLPGIRLRLQQGSSAADPLVATVLSLGASSLDEQASLGVADLLTMRPPYAFIGPSRVIGIGFRSAVLDLSDGVTPPSVLAQFGYDDSWTGVYLPELRIYVAPEGVSGLAVDVGATNLLIGTGASAGVTGDFELAVIDQGGGDLRVSARFYDAVGQCFSIVKSSNAAATVTIPDHTRMVVDIDGGLTPYTASARIGGGPDSPGRLFGDVSFGGATTLTIVVTARGSEPGAKTATLTVDATLKQATALPPPGSASPQSAPAATVRTDQVKRGTVPQQSPTLRIVSQDALRATLTLDGADPAGLAGAQWTAGGAAAGAGPTATVACAPGETVTVRAVLPGSAALAGGSSTGFYRFNHPNRRDDPDAAAYALAPGNVKASPAPDEGLSSAWIASDESAELAALLQGVPGGTAITIKGFASFEPDDDPAPHSTDWERNNSLAQNRAVGLEALISAAAAHLGKTFAFPATAADMTNWGPAQSGDVKQRANWWKAVATWTAATPVPETTVDGTVARPAAVPPVPAPIPDNPADAAPPAPPSWFTSADLKLRIVRDRLVALEIAGKFDIQTPTEAQLAAGGVPADQMPRWADVPNRNPADGIVSARLVVQRDDATGDVRQTLSFGADPADIDGLKSMGWLPPAPSDPPPEPPPGLSFLGLGVALWPLISTAADAADKGGGGVVTLALDGAAIVAATTFMGLKWLRAERFIWYGGEIDVQARQDGVEALLLVDVETAISAEIPSDTPLVSIDRKTPLTARYKAIGFILGNKPGESKFPFRPYFDSSKGYTLDVSGPGAIKVREPFDKILKILGARISRSNPTFVEIDLGFGADLGVVSIDRMRVRLNISPGGPPELSAFGASVNIPGVVQGRGYLEIGHEPRGTDEIAVIKGRIDITITPIKLRLAASLAIAQIPPGQGGPATGVMAAIEVDFPVAIPLANSGLGIYGLLGLFAMHFERDPSLVPAGAAASALAWLKATGGEVTDSRFWSPKINKWAFGVGAVLGTLGTDFILNMKGMLLLELPGPRLLLMMKANVISAKPDLHDGTSEGTFLAVIDLDFGRGTLTIGLAIDYKVKPLLEIQIPVEAFFNFHDATDWHLFVGTFDGYVDPDTGTQIGPVHATVLEVFDASGYLMLSGRGIPAHAELPAVTGLSAATGLHVSFHWGGDALYVEVGGGFDAVVGLSPFRLGGVLGIRGSLHLFIIDIGAWADLHVLAGEGDRGEDLSQIRGDVCGEVDFFFFSVSGCVGFNLSDATVPPPSPPALVKSLKIVSRSPALVAGSGTDRPIDAVIGTGPEGDTAPGDLPVVPIDAIPVLMMSAPPLTPQSPSPPLKFGSEEVGGTPQGPEGGWVKRGEVEFQYTLTAVELIGTPPTAGKTPATWWNTKAGDEALEAQLALLSWQPEPAPRALGSSRFLDEITKRKWGTVCQPAAPPAPLLWLFWGQPLGPSPTGCRLTGLPLPDPAGSTRSAPPDALLVVTERWRCGDMATDALRGIVPAEVEGAMVPCPGAPSPDSGPTPDFPPRPPVSVAREALPVSPSAAIRGGGAQALPSGPRPSLLEVVRRLGTGEPLTGAAHTGVLSGIGEPPATLAAARACPAWMLASPAMDTGVLIAFGEKTRGDAVAEAWKRLGFRPGPIDNAVVFRTGPIEYARLYLLVPLRLLPIGAVVIAVMQGDTVLSQRVVTSADEVRPGSLPPSWTAAASPWSPFVQELQEIDKQTEQYGAVLVEIRGAPGGDSIQVGSQPELRARVDGFRLRPFYVGAVEALRSAEVARSDYDTTEKTKLSGVVDAALNLDAADIALLQRGETYGVRATWTSATRSGGTETPGPQRQQTFWFRTDADPPAKLDPWILLALPGGGETHFFAAEQVRVVFSSRAVGPLYAAYGKKLQARLRPASFVEVPSTPEKPHPVPINASTLKNVAATLRTPWEDTLRRLAADPRSGLGCIPVTGTGLTHTRLEIAIPLDLFTDYLIDIEMLDVGQPDGAPGQRVWRSGFSTGGFQTLAAFALAMQVGEVRHRGVRTEDVGKLQAIGPRFAGGAPQGNQFDEELLKAGLDALPVPTQGGFTVFWDPGTPPQPAAILVDAPEPMWRTRKLPTEVIDPKDPVAKHWELLPQPWLGLEDASAFGQVEHIVAAPGGQRALVTLRPGARGRLLNLVLRRLARTEPYLADPAADEVVPVFSKTLAAAPWEEV</sequence>
<organism evidence="2 3">
    <name type="scientific">Paracraurococcus lichenis</name>
    <dbReference type="NCBI Taxonomy" id="3064888"/>
    <lineage>
        <taxon>Bacteria</taxon>
        <taxon>Pseudomonadati</taxon>
        <taxon>Pseudomonadota</taxon>
        <taxon>Alphaproteobacteria</taxon>
        <taxon>Acetobacterales</taxon>
        <taxon>Roseomonadaceae</taxon>
        <taxon>Paracraurococcus</taxon>
    </lineage>
</organism>
<dbReference type="RefSeq" id="WP_305107114.1">
    <property type="nucleotide sequence ID" value="NZ_JAUTWS010000043.1"/>
</dbReference>
<evidence type="ECO:0000313" key="3">
    <source>
        <dbReference type="Proteomes" id="UP001243009"/>
    </source>
</evidence>
<protein>
    <submittedName>
        <fullName evidence="2">Uncharacterized protein</fullName>
    </submittedName>
</protein>
<evidence type="ECO:0000256" key="1">
    <source>
        <dbReference type="SAM" id="MobiDB-lite"/>
    </source>
</evidence>
<proteinExistence type="predicted"/>
<dbReference type="PANTHER" id="PTHR48125">
    <property type="entry name" value="LP07818P1"/>
    <property type="match status" value="1"/>
</dbReference>
<reference evidence="2 3" key="1">
    <citation type="submission" date="2023-08" db="EMBL/GenBank/DDBJ databases">
        <title>The draft genome sequence of Paracraurococcus sp. LOR1-02.</title>
        <authorList>
            <person name="Kingkaew E."/>
            <person name="Tanasupawat S."/>
        </authorList>
    </citation>
    <scope>NUCLEOTIDE SEQUENCE [LARGE SCALE GENOMIC DNA]</scope>
    <source>
        <strain evidence="2 3">LOR1-02</strain>
    </source>
</reference>
<dbReference type="Proteomes" id="UP001243009">
    <property type="component" value="Unassembled WGS sequence"/>
</dbReference>
<accession>A0ABT9E803</accession>
<keyword evidence="3" id="KW-1185">Reference proteome</keyword>
<feature type="region of interest" description="Disordered" evidence="1">
    <location>
        <begin position="1501"/>
        <end position="1527"/>
    </location>
</feature>
<evidence type="ECO:0000313" key="2">
    <source>
        <dbReference type="EMBL" id="MDO9712259.1"/>
    </source>
</evidence>
<comment type="caution">
    <text evidence="2">The sequence shown here is derived from an EMBL/GenBank/DDBJ whole genome shotgun (WGS) entry which is preliminary data.</text>
</comment>
<dbReference type="EMBL" id="JAUTWS010000043">
    <property type="protein sequence ID" value="MDO9712259.1"/>
    <property type="molecule type" value="Genomic_DNA"/>
</dbReference>
<dbReference type="PANTHER" id="PTHR48125:SF10">
    <property type="entry name" value="OS12G0136300 PROTEIN"/>
    <property type="match status" value="1"/>
</dbReference>
<name>A0ABT9E803_9PROT</name>